<dbReference type="STRING" id="110505.ACT16_22960"/>
<organism evidence="1 2">
    <name type="scientific">Mycobacterium heckeshornense</name>
    <dbReference type="NCBI Taxonomy" id="110505"/>
    <lineage>
        <taxon>Bacteria</taxon>
        <taxon>Bacillati</taxon>
        <taxon>Actinomycetota</taxon>
        <taxon>Actinomycetes</taxon>
        <taxon>Mycobacteriales</taxon>
        <taxon>Mycobacteriaceae</taxon>
        <taxon>Mycobacterium</taxon>
    </lineage>
</organism>
<evidence type="ECO:0000313" key="2">
    <source>
        <dbReference type="Proteomes" id="UP000595446"/>
    </source>
</evidence>
<dbReference type="AlphaFoldDB" id="A0A2G8BDH2"/>
<accession>A0A2G8BDH2</accession>
<sequence length="125" mass="14450">MNLDNDEIRAACWVFNTFMRERRIAGRPYPREVSKLFDRLTREYQTPSQSRHAGRIEREELRAVSARIGTRLAAEILGWSTRTVQRHAEDLGGEIVGNGWSFREVEVLAYARRTNLAAAQEDWTA</sequence>
<dbReference type="OrthoDB" id="4751090at2"/>
<dbReference type="RefSeq" id="WP_048893757.1">
    <property type="nucleotide sequence ID" value="NZ_AP024237.1"/>
</dbReference>
<evidence type="ECO:0000313" key="1">
    <source>
        <dbReference type="EMBL" id="BCO36013.1"/>
    </source>
</evidence>
<dbReference type="EMBL" id="AP024237">
    <property type="protein sequence ID" value="BCO36013.1"/>
    <property type="molecule type" value="Genomic_DNA"/>
</dbReference>
<reference evidence="1 2" key="1">
    <citation type="submission" date="2020-12" db="EMBL/GenBank/DDBJ databases">
        <title>Complete genome sequence of Mycobacterium heckeshornense JCM 15655T, closely related to a pathogenic non-tuberculous mycobacterial species Mycobacterium xenopi.</title>
        <authorList>
            <person name="Yoshida M."/>
            <person name="Fukano H."/>
            <person name="Asakura T."/>
            <person name="Suzuki M."/>
            <person name="Hoshino Y."/>
        </authorList>
    </citation>
    <scope>NUCLEOTIDE SEQUENCE [LARGE SCALE GENOMIC DNA]</scope>
    <source>
        <strain evidence="1 2">JCM 15655</strain>
    </source>
</reference>
<keyword evidence="2" id="KW-1185">Reference proteome</keyword>
<dbReference type="Proteomes" id="UP000595446">
    <property type="component" value="Chromosome"/>
</dbReference>
<protein>
    <submittedName>
        <fullName evidence="1">Uncharacterized protein</fullName>
    </submittedName>
</protein>
<name>A0A2G8BDH2_9MYCO</name>
<proteinExistence type="predicted"/>
<gene>
    <name evidence="1" type="ORF">MHEC_24460</name>
</gene>